<evidence type="ECO:0000259" key="5">
    <source>
        <dbReference type="PROSITE" id="PS50110"/>
    </source>
</evidence>
<evidence type="ECO:0000313" key="6">
    <source>
        <dbReference type="EMBL" id="MBC5725290.1"/>
    </source>
</evidence>
<dbReference type="GO" id="GO:0003677">
    <property type="term" value="F:DNA binding"/>
    <property type="evidence" value="ECO:0007669"/>
    <property type="project" value="UniProtKB-KW"/>
</dbReference>
<proteinExistence type="predicted"/>
<evidence type="ECO:0000256" key="3">
    <source>
        <dbReference type="ARBA" id="ARBA00024867"/>
    </source>
</evidence>
<gene>
    <name evidence="6" type="ORF">H8S45_07440</name>
</gene>
<keyword evidence="7" id="KW-1185">Reference proteome</keyword>
<comment type="caution">
    <text evidence="6">The sequence shown here is derived from an EMBL/GenBank/DDBJ whole genome shotgun (WGS) entry which is preliminary data.</text>
</comment>
<keyword evidence="2" id="KW-0238">DNA-binding</keyword>
<organism evidence="6 7">
    <name type="scientific">Agathobaculum faecis</name>
    <dbReference type="NCBI Taxonomy" id="2763013"/>
    <lineage>
        <taxon>Bacteria</taxon>
        <taxon>Bacillati</taxon>
        <taxon>Bacillota</taxon>
        <taxon>Clostridia</taxon>
        <taxon>Eubacteriales</taxon>
        <taxon>Butyricicoccaceae</taxon>
        <taxon>Agathobaculum</taxon>
    </lineage>
</organism>
<name>A0A923LWA6_9FIRM</name>
<dbReference type="PROSITE" id="PS50110">
    <property type="entry name" value="RESPONSE_REGULATORY"/>
    <property type="match status" value="1"/>
</dbReference>
<dbReference type="RefSeq" id="WP_054326461.1">
    <property type="nucleotide sequence ID" value="NZ_JACOPL010000006.1"/>
</dbReference>
<evidence type="ECO:0000313" key="7">
    <source>
        <dbReference type="Proteomes" id="UP000606499"/>
    </source>
</evidence>
<dbReference type="AlphaFoldDB" id="A0A923LWA6"/>
<protein>
    <recommendedName>
        <fullName evidence="1">Stage 0 sporulation protein A homolog</fullName>
    </recommendedName>
</protein>
<comment type="function">
    <text evidence="3">May play the central regulatory role in sporulation. It may be an element of the effector pathway responsible for the activation of sporulation genes in response to nutritional stress. Spo0A may act in concert with spo0H (a sigma factor) to control the expression of some genes that are critical to the sporulation process.</text>
</comment>
<dbReference type="SUPFAM" id="SSF46894">
    <property type="entry name" value="C-terminal effector domain of the bipartite response regulators"/>
    <property type="match status" value="1"/>
</dbReference>
<reference evidence="6" key="1">
    <citation type="submission" date="2020-08" db="EMBL/GenBank/DDBJ databases">
        <title>Genome public.</title>
        <authorList>
            <person name="Liu C."/>
            <person name="Sun Q."/>
        </authorList>
    </citation>
    <scope>NUCLEOTIDE SEQUENCE</scope>
    <source>
        <strain evidence="6">NSJ-28</strain>
    </source>
</reference>
<dbReference type="InterPro" id="IPR011006">
    <property type="entry name" value="CheY-like_superfamily"/>
</dbReference>
<dbReference type="Gene3D" id="1.10.10.10">
    <property type="entry name" value="Winged helix-like DNA-binding domain superfamily/Winged helix DNA-binding domain"/>
    <property type="match status" value="1"/>
</dbReference>
<evidence type="ECO:0000256" key="4">
    <source>
        <dbReference type="PROSITE-ProRule" id="PRU00169"/>
    </source>
</evidence>
<dbReference type="InterPro" id="IPR036388">
    <property type="entry name" value="WH-like_DNA-bd_sf"/>
</dbReference>
<dbReference type="Pfam" id="PF00072">
    <property type="entry name" value="Response_reg"/>
    <property type="match status" value="1"/>
</dbReference>
<sequence>MNFLAIDDDPLCLDDLRLTLAEAAPDCCCACFSSPAQALAYAQTHPIDAAFLDIEMGDVSGLALAKQLKDLQPDLHVIFVTGYEKYAVSAFALHASGYLLKPVDTDELKRELTFLYGDIPAPHAIRVQTFGGFEVWVNGAPLAFSRAKAKELFACLIDRRGAGLTTREACSLLWEDGVYNIARKNYFQTIVHDLRSTLRQAGIEHILVKSHNSISVRADEFDCDSYRFLDGEPQAVNSYRHNYLPSYSWAEFSVGKMEGL</sequence>
<evidence type="ECO:0000256" key="1">
    <source>
        <dbReference type="ARBA" id="ARBA00018672"/>
    </source>
</evidence>
<feature type="domain" description="Response regulatory" evidence="5">
    <location>
        <begin position="2"/>
        <end position="116"/>
    </location>
</feature>
<dbReference type="SUPFAM" id="SSF52172">
    <property type="entry name" value="CheY-like"/>
    <property type="match status" value="1"/>
</dbReference>
<dbReference type="InterPro" id="IPR051677">
    <property type="entry name" value="AfsR-DnrI-RedD_regulator"/>
</dbReference>
<dbReference type="GO" id="GO:0000160">
    <property type="term" value="P:phosphorelay signal transduction system"/>
    <property type="evidence" value="ECO:0007669"/>
    <property type="project" value="InterPro"/>
</dbReference>
<accession>A0A923LWA6</accession>
<keyword evidence="4" id="KW-0597">Phosphoprotein</keyword>
<dbReference type="PANTHER" id="PTHR35807">
    <property type="entry name" value="TRANSCRIPTIONAL REGULATOR REDD-RELATED"/>
    <property type="match status" value="1"/>
</dbReference>
<dbReference type="Gene3D" id="3.40.50.2300">
    <property type="match status" value="1"/>
</dbReference>
<dbReference type="InterPro" id="IPR001789">
    <property type="entry name" value="Sig_transdc_resp-reg_receiver"/>
</dbReference>
<evidence type="ECO:0000256" key="2">
    <source>
        <dbReference type="ARBA" id="ARBA00023125"/>
    </source>
</evidence>
<dbReference type="Proteomes" id="UP000606499">
    <property type="component" value="Unassembled WGS sequence"/>
</dbReference>
<feature type="modified residue" description="4-aspartylphosphate" evidence="4">
    <location>
        <position position="53"/>
    </location>
</feature>
<dbReference type="SMART" id="SM00448">
    <property type="entry name" value="REC"/>
    <property type="match status" value="1"/>
</dbReference>
<dbReference type="EMBL" id="JACOPL010000006">
    <property type="protein sequence ID" value="MBC5725290.1"/>
    <property type="molecule type" value="Genomic_DNA"/>
</dbReference>
<dbReference type="GO" id="GO:0006355">
    <property type="term" value="P:regulation of DNA-templated transcription"/>
    <property type="evidence" value="ECO:0007669"/>
    <property type="project" value="InterPro"/>
</dbReference>
<dbReference type="InterPro" id="IPR016032">
    <property type="entry name" value="Sig_transdc_resp-reg_C-effctor"/>
</dbReference>